<reference evidence="7 8" key="1">
    <citation type="journal article" date="2012" name="PLoS Pathog.">
        <title>Diverse lifestyles and strategies of plant pathogenesis encoded in the genomes of eighteen Dothideomycetes fungi.</title>
        <authorList>
            <person name="Ohm R.A."/>
            <person name="Feau N."/>
            <person name="Henrissat B."/>
            <person name="Schoch C.L."/>
            <person name="Horwitz B.A."/>
            <person name="Barry K.W."/>
            <person name="Condon B.J."/>
            <person name="Copeland A.C."/>
            <person name="Dhillon B."/>
            <person name="Glaser F."/>
            <person name="Hesse C.N."/>
            <person name="Kosti I."/>
            <person name="LaButti K."/>
            <person name="Lindquist E.A."/>
            <person name="Lucas S."/>
            <person name="Salamov A.A."/>
            <person name="Bradshaw R.E."/>
            <person name="Ciuffetti L."/>
            <person name="Hamelin R.C."/>
            <person name="Kema G.H.J."/>
            <person name="Lawrence C."/>
            <person name="Scott J.A."/>
            <person name="Spatafora J.W."/>
            <person name="Turgeon B.G."/>
            <person name="de Wit P.J.G.M."/>
            <person name="Zhong S."/>
            <person name="Goodwin S.B."/>
            <person name="Grigoriev I.V."/>
        </authorList>
    </citation>
    <scope>NUCLEOTIDE SEQUENCE [LARGE SCALE GENOMIC DNA]</scope>
    <source>
        <strain evidence="7 8">SO2202</strain>
    </source>
</reference>
<keyword evidence="4 5" id="KW-0472">Membrane</keyword>
<proteinExistence type="predicted"/>
<organism evidence="7 8">
    <name type="scientific">Sphaerulina musiva (strain SO2202)</name>
    <name type="common">Poplar stem canker fungus</name>
    <name type="synonym">Septoria musiva</name>
    <dbReference type="NCBI Taxonomy" id="692275"/>
    <lineage>
        <taxon>Eukaryota</taxon>
        <taxon>Fungi</taxon>
        <taxon>Dikarya</taxon>
        <taxon>Ascomycota</taxon>
        <taxon>Pezizomycotina</taxon>
        <taxon>Dothideomycetes</taxon>
        <taxon>Dothideomycetidae</taxon>
        <taxon>Mycosphaerellales</taxon>
        <taxon>Mycosphaerellaceae</taxon>
        <taxon>Sphaerulina</taxon>
    </lineage>
</organism>
<evidence type="ECO:0000259" key="6">
    <source>
        <dbReference type="Pfam" id="PF13813"/>
    </source>
</evidence>
<dbReference type="InterPro" id="IPR032805">
    <property type="entry name" value="Wax_synthase_dom"/>
</dbReference>
<evidence type="ECO:0000256" key="4">
    <source>
        <dbReference type="ARBA" id="ARBA00023136"/>
    </source>
</evidence>
<evidence type="ECO:0000256" key="3">
    <source>
        <dbReference type="ARBA" id="ARBA00022989"/>
    </source>
</evidence>
<dbReference type="GO" id="GO:0016020">
    <property type="term" value="C:membrane"/>
    <property type="evidence" value="ECO:0007669"/>
    <property type="project" value="UniProtKB-SubCell"/>
</dbReference>
<dbReference type="Pfam" id="PF13813">
    <property type="entry name" value="MBOAT_2"/>
    <property type="match status" value="1"/>
</dbReference>
<name>N1QMW6_SPHMS</name>
<keyword evidence="3 5" id="KW-1133">Transmembrane helix</keyword>
<evidence type="ECO:0000313" key="7">
    <source>
        <dbReference type="EMBL" id="EMF17393.1"/>
    </source>
</evidence>
<comment type="subcellular location">
    <subcellularLocation>
        <location evidence="1">Membrane</location>
        <topology evidence="1">Multi-pass membrane protein</topology>
    </subcellularLocation>
</comment>
<dbReference type="eggNOG" id="ENOG502SJKB">
    <property type="taxonomic scope" value="Eukaryota"/>
</dbReference>
<gene>
    <name evidence="7" type="ORF">SEPMUDRAFT_146428</name>
</gene>
<keyword evidence="8" id="KW-1185">Reference proteome</keyword>
<feature type="domain" description="Wax synthase" evidence="6">
    <location>
        <begin position="192"/>
        <end position="273"/>
    </location>
</feature>
<evidence type="ECO:0000256" key="1">
    <source>
        <dbReference type="ARBA" id="ARBA00004141"/>
    </source>
</evidence>
<dbReference type="HOGENOM" id="CLU_608321_0_0_1"/>
<dbReference type="Proteomes" id="UP000016931">
    <property type="component" value="Unassembled WGS sequence"/>
</dbReference>
<feature type="transmembrane region" description="Helical" evidence="5">
    <location>
        <begin position="310"/>
        <end position="328"/>
    </location>
</feature>
<sequence>MSLSRPHEQPLKIMATWFSLCSLLYFLVSPLPGSFMTLWPMGMNIFGLSVRCINYLWLKDPSQFHRMQQSPSMDAKDEKTGTHGYLDALDIATTFRGVGWSFEAKGLPQPQAISPVAFAASQVIGALGRFLILDFAISYANAFVPSLDNASIPLRLAFGCLMMFYVRWSMDIPCRVLSAIAVLFFGSSPASWPPLFGSWSEAYTIRRFWSHTWHQGMRLIAEAPVNFVAHSLLGLQKGTYVSQWAKVLGNFMMAFLDHAYGRVMGGGDVVSDWNMFILHPIALWIEETTREGLVACGILDKDKRSRTERYLGYIWVGVFNCWTFLYFMEGAIRVDGNVPALADGLIEPPFGASLVVPLTRWLASR</sequence>
<dbReference type="AlphaFoldDB" id="N1QMW6"/>
<keyword evidence="2 5" id="KW-0812">Transmembrane</keyword>
<feature type="transmembrane region" description="Helical" evidence="5">
    <location>
        <begin position="12"/>
        <end position="31"/>
    </location>
</feature>
<evidence type="ECO:0000256" key="5">
    <source>
        <dbReference type="SAM" id="Phobius"/>
    </source>
</evidence>
<dbReference type="OrthoDB" id="3632908at2759"/>
<accession>N1QMW6</accession>
<dbReference type="RefSeq" id="XP_016765514.1">
    <property type="nucleotide sequence ID" value="XM_016903648.1"/>
</dbReference>
<protein>
    <recommendedName>
        <fullName evidence="6">Wax synthase domain-containing protein</fullName>
    </recommendedName>
</protein>
<dbReference type="OMA" id="DIMSCIP"/>
<dbReference type="EMBL" id="KB456260">
    <property type="protein sequence ID" value="EMF17393.1"/>
    <property type="molecule type" value="Genomic_DNA"/>
</dbReference>
<evidence type="ECO:0000256" key="2">
    <source>
        <dbReference type="ARBA" id="ARBA00022692"/>
    </source>
</evidence>
<dbReference type="GeneID" id="27900785"/>
<feature type="transmembrane region" description="Helical" evidence="5">
    <location>
        <begin position="37"/>
        <end position="58"/>
    </location>
</feature>
<evidence type="ECO:0000313" key="8">
    <source>
        <dbReference type="Proteomes" id="UP000016931"/>
    </source>
</evidence>